<sequence>MIGATLSSHIQLTVDQKLLIVIAYVSVFSISTSISRQLFFASPTPSTYRSEEYLRGSVAQSGGGSAATKSSMARHRPSANQTSHPSFEILT</sequence>
<evidence type="ECO:0000256" key="1">
    <source>
        <dbReference type="SAM" id="MobiDB-lite"/>
    </source>
</evidence>
<dbReference type="EMBL" id="JAVFWL010000005">
    <property type="protein sequence ID" value="KAK6758450.1"/>
    <property type="molecule type" value="Genomic_DNA"/>
</dbReference>
<proteinExistence type="predicted"/>
<comment type="caution">
    <text evidence="2">The sequence shown here is derived from an EMBL/GenBank/DDBJ whole genome shotgun (WGS) entry which is preliminary data.</text>
</comment>
<organism evidence="2 3">
    <name type="scientific">Necator americanus</name>
    <name type="common">Human hookworm</name>
    <dbReference type="NCBI Taxonomy" id="51031"/>
    <lineage>
        <taxon>Eukaryota</taxon>
        <taxon>Metazoa</taxon>
        <taxon>Ecdysozoa</taxon>
        <taxon>Nematoda</taxon>
        <taxon>Chromadorea</taxon>
        <taxon>Rhabditida</taxon>
        <taxon>Rhabditina</taxon>
        <taxon>Rhabditomorpha</taxon>
        <taxon>Strongyloidea</taxon>
        <taxon>Ancylostomatidae</taxon>
        <taxon>Bunostominae</taxon>
        <taxon>Necator</taxon>
    </lineage>
</organism>
<keyword evidence="3" id="KW-1185">Reference proteome</keyword>
<evidence type="ECO:0000313" key="3">
    <source>
        <dbReference type="Proteomes" id="UP001303046"/>
    </source>
</evidence>
<name>A0ABR1E6W8_NECAM</name>
<gene>
    <name evidence="2" type="primary">Necator_chrV.g20751</name>
    <name evidence="2" type="ORF">RB195_015958</name>
</gene>
<evidence type="ECO:0000313" key="2">
    <source>
        <dbReference type="EMBL" id="KAK6758450.1"/>
    </source>
</evidence>
<reference evidence="2 3" key="1">
    <citation type="submission" date="2023-08" db="EMBL/GenBank/DDBJ databases">
        <title>A Necator americanus chromosomal reference genome.</title>
        <authorList>
            <person name="Ilik V."/>
            <person name="Petrzelkova K.J."/>
            <person name="Pardy F."/>
            <person name="Fuh T."/>
            <person name="Niatou-Singa F.S."/>
            <person name="Gouil Q."/>
            <person name="Baker L."/>
            <person name="Ritchie M.E."/>
            <person name="Jex A.R."/>
            <person name="Gazzola D."/>
            <person name="Li H."/>
            <person name="Toshio Fujiwara R."/>
            <person name="Zhan B."/>
            <person name="Aroian R.V."/>
            <person name="Pafco B."/>
            <person name="Schwarz E.M."/>
        </authorList>
    </citation>
    <scope>NUCLEOTIDE SEQUENCE [LARGE SCALE GENOMIC DNA]</scope>
    <source>
        <strain evidence="2 3">Aroian</strain>
        <tissue evidence="2">Whole animal</tissue>
    </source>
</reference>
<protein>
    <submittedName>
        <fullName evidence="2">Uncharacterized protein</fullName>
    </submittedName>
</protein>
<feature type="region of interest" description="Disordered" evidence="1">
    <location>
        <begin position="58"/>
        <end position="91"/>
    </location>
</feature>
<dbReference type="Proteomes" id="UP001303046">
    <property type="component" value="Unassembled WGS sequence"/>
</dbReference>
<accession>A0ABR1E6W8</accession>